<accession>A0A9I9ED69</accession>
<name>A0A9I9ED69_CUCME</name>
<evidence type="ECO:0000313" key="1">
    <source>
        <dbReference type="EnsemblPlants" id="MELO3C032118.2.1"/>
    </source>
</evidence>
<dbReference type="AlphaFoldDB" id="A0A9I9ED69"/>
<reference evidence="1" key="1">
    <citation type="submission" date="2023-03" db="UniProtKB">
        <authorList>
            <consortium name="EnsemblPlants"/>
        </authorList>
    </citation>
    <scope>IDENTIFICATION</scope>
</reference>
<dbReference type="EnsemblPlants" id="MELO3C032118.2.1">
    <property type="protein sequence ID" value="MELO3C032118.2.1"/>
    <property type="gene ID" value="MELO3C032118.2"/>
</dbReference>
<protein>
    <submittedName>
        <fullName evidence="1">Uncharacterized protein</fullName>
    </submittedName>
</protein>
<organism evidence="1">
    <name type="scientific">Cucumis melo</name>
    <name type="common">Muskmelon</name>
    <dbReference type="NCBI Taxonomy" id="3656"/>
    <lineage>
        <taxon>Eukaryota</taxon>
        <taxon>Viridiplantae</taxon>
        <taxon>Streptophyta</taxon>
        <taxon>Embryophyta</taxon>
        <taxon>Tracheophyta</taxon>
        <taxon>Spermatophyta</taxon>
        <taxon>Magnoliopsida</taxon>
        <taxon>eudicotyledons</taxon>
        <taxon>Gunneridae</taxon>
        <taxon>Pentapetalae</taxon>
        <taxon>rosids</taxon>
        <taxon>fabids</taxon>
        <taxon>Cucurbitales</taxon>
        <taxon>Cucurbitaceae</taxon>
        <taxon>Benincaseae</taxon>
        <taxon>Cucumis</taxon>
    </lineage>
</organism>
<sequence length="103" mass="11500">MAPPNSSCCHLSNNDSPNLAYASLAFQAFSIFNRRKGYDSKQPPGQGYDYQPFTAIIPVDQLIAHQVAIRTCSTEGQQRVVVVLLGPKTRDQVLNSSYEYFKE</sequence>
<dbReference type="Gramene" id="MELO3C032118.2.1">
    <property type="protein sequence ID" value="MELO3C032118.2.1"/>
    <property type="gene ID" value="MELO3C032118.2"/>
</dbReference>
<proteinExistence type="predicted"/>